<dbReference type="InterPro" id="IPR002901">
    <property type="entry name" value="MGlyc_endo_b_GlcNAc-like_dom"/>
</dbReference>
<reference evidence="3 4" key="1">
    <citation type="journal article" date="2012" name="Stand. Genomic Sci.">
        <title>Complete genome sequence of the melanogenic marine bacterium Marinomonas mediterranea type strain (MMB-1(T)).</title>
        <authorList>
            <person name="Lucas-Elio P."/>
            <person name="Goodwin L."/>
            <person name="Woyke T."/>
            <person name="Pitluck S."/>
            <person name="Nolan M."/>
            <person name="Kyrpides N.C."/>
            <person name="Detter J.C."/>
            <person name="Copeland A."/>
            <person name="Teshima H."/>
            <person name="Bruce D."/>
            <person name="Detter C."/>
            <person name="Tapia R."/>
            <person name="Han S."/>
            <person name="Land M.L."/>
            <person name="Ivanova N."/>
            <person name="Mikhailova N."/>
            <person name="Johnston A.W."/>
            <person name="Sanchez-Amat A."/>
        </authorList>
    </citation>
    <scope>NUCLEOTIDE SEQUENCE [LARGE SCALE GENOMIC DNA]</scope>
    <source>
        <strain evidence="4">ATCC 700492 / JCM 21426 / NBRC 103028 / MMB-1</strain>
    </source>
</reference>
<organism evidence="3 4">
    <name type="scientific">Marinomonas mediterranea (strain ATCC 700492 / JCM 21426 / NBRC 103028 / MMB-1)</name>
    <dbReference type="NCBI Taxonomy" id="717774"/>
    <lineage>
        <taxon>Bacteria</taxon>
        <taxon>Pseudomonadati</taxon>
        <taxon>Pseudomonadota</taxon>
        <taxon>Gammaproteobacteria</taxon>
        <taxon>Oceanospirillales</taxon>
        <taxon>Oceanospirillaceae</taxon>
        <taxon>Marinomonas</taxon>
    </lineage>
</organism>
<dbReference type="HOGENOM" id="CLU_061344_0_0_6"/>
<proteinExistence type="predicted"/>
<name>F2K471_MARM1</name>
<dbReference type="GO" id="GO:0004040">
    <property type="term" value="F:amidase activity"/>
    <property type="evidence" value="ECO:0007669"/>
    <property type="project" value="InterPro"/>
</dbReference>
<feature type="compositionally biased region" description="Polar residues" evidence="1">
    <location>
        <begin position="25"/>
        <end position="40"/>
    </location>
</feature>
<evidence type="ECO:0000313" key="3">
    <source>
        <dbReference type="EMBL" id="ADZ92512.1"/>
    </source>
</evidence>
<dbReference type="RefSeq" id="WP_013662414.1">
    <property type="nucleotide sequence ID" value="NC_015276.1"/>
</dbReference>
<dbReference type="PANTHER" id="PTHR40572">
    <property type="entry name" value="PROTEIN BAX"/>
    <property type="match status" value="1"/>
</dbReference>
<accession>F2K471</accession>
<feature type="compositionally biased region" description="Basic and acidic residues" evidence="1">
    <location>
        <begin position="109"/>
        <end position="124"/>
    </location>
</feature>
<dbReference type="Pfam" id="PF01832">
    <property type="entry name" value="Glucosaminidase"/>
    <property type="match status" value="1"/>
</dbReference>
<evidence type="ECO:0000256" key="1">
    <source>
        <dbReference type="SAM" id="MobiDB-lite"/>
    </source>
</evidence>
<dbReference type="EMBL" id="CP002583">
    <property type="protein sequence ID" value="ADZ92512.1"/>
    <property type="molecule type" value="Genomic_DNA"/>
</dbReference>
<feature type="compositionally biased region" description="Basic and acidic residues" evidence="1">
    <location>
        <begin position="50"/>
        <end position="62"/>
    </location>
</feature>
<dbReference type="Gene3D" id="1.10.530.10">
    <property type="match status" value="1"/>
</dbReference>
<dbReference type="InterPro" id="IPR053195">
    <property type="entry name" value="Bax-like"/>
</dbReference>
<feature type="region of interest" description="Disordered" evidence="1">
    <location>
        <begin position="25"/>
        <end position="126"/>
    </location>
</feature>
<dbReference type="PATRIC" id="fig|717774.3.peg.3391"/>
<dbReference type="OrthoDB" id="9788155at2"/>
<protein>
    <submittedName>
        <fullName evidence="3">Lysozyme subfamily protein</fullName>
    </submittedName>
</protein>
<dbReference type="KEGG" id="mme:Marme_3296"/>
<gene>
    <name evidence="3" type="ordered locus">Marme_3296</name>
</gene>
<evidence type="ECO:0000313" key="4">
    <source>
        <dbReference type="Proteomes" id="UP000001062"/>
    </source>
</evidence>
<dbReference type="AlphaFoldDB" id="F2K471"/>
<feature type="domain" description="Mannosyl-glycoprotein endo-beta-N-acetylglucosamidase-like" evidence="2">
    <location>
        <begin position="201"/>
        <end position="332"/>
    </location>
</feature>
<keyword evidence="4" id="KW-1185">Reference proteome</keyword>
<dbReference type="eggNOG" id="COG2992">
    <property type="taxonomic scope" value="Bacteria"/>
</dbReference>
<evidence type="ECO:0000259" key="2">
    <source>
        <dbReference type="Pfam" id="PF01832"/>
    </source>
</evidence>
<dbReference type="STRING" id="717774.Marme_3296"/>
<dbReference type="Proteomes" id="UP000001062">
    <property type="component" value="Chromosome"/>
</dbReference>
<sequence length="351" mass="39497">MERKILWIISFALIFVLWLKIDPSETQEPKTSGFSKSDTGVSDVASSKSTPEKKSTQKESKTTDALVSKNESESKGSATEAKSTGDEESAPSPKETAKQDDSPLPGSSEDEKNYFETHPIDPNKPDFAAISDVKTRKETFFDYLTPFVREKNNLLLEDRSRLKAYLDNINTLSSDDSAWINKQRKLHRLTPTDKLEKHHIETLLIKLDIIPASLVLAQAANESAWGTSRFALMGNNYFGQWCFRKGCGLVPNSRADDAAHEVRKFIDARQSVFAYIDNLNSNAAYKELRAIRADLRSRSLNISGKALAAGLIRYSQRGQAYVDEIEGLIQYNRLWRFNREIDGYVSTALNN</sequence>
<dbReference type="PANTHER" id="PTHR40572:SF1">
    <property type="entry name" value="PROTEIN BAX"/>
    <property type="match status" value="1"/>
</dbReference>